<dbReference type="OrthoDB" id="10586288at2759"/>
<comment type="caution">
    <text evidence="1">The sequence shown here is derived from an EMBL/GenBank/DDBJ whole genome shotgun (WGS) entry which is preliminary data.</text>
</comment>
<proteinExistence type="predicted"/>
<evidence type="ECO:0000313" key="1">
    <source>
        <dbReference type="EMBL" id="GFY47510.1"/>
    </source>
</evidence>
<protein>
    <submittedName>
        <fullName evidence="1">Uncharacterized protein</fullName>
    </submittedName>
</protein>
<sequence length="87" mass="10063">MKKRAHSFPSQSQFSLADDKFSTPSFLISIIEHGVVVCKQKEGEEDFLLNPLPPYSEDVSLLKAMLFPDHMRKRIVREQCHETEVFP</sequence>
<dbReference type="AlphaFoldDB" id="A0A8X6X5X7"/>
<name>A0A8X6X5X7_9ARAC</name>
<evidence type="ECO:0000313" key="2">
    <source>
        <dbReference type="Proteomes" id="UP000886998"/>
    </source>
</evidence>
<dbReference type="Proteomes" id="UP000886998">
    <property type="component" value="Unassembled WGS sequence"/>
</dbReference>
<accession>A0A8X6X5X7</accession>
<gene>
    <name evidence="1" type="ORF">TNIN_413371</name>
</gene>
<dbReference type="EMBL" id="BMAV01005987">
    <property type="protein sequence ID" value="GFY47510.1"/>
    <property type="molecule type" value="Genomic_DNA"/>
</dbReference>
<organism evidence="1 2">
    <name type="scientific">Trichonephila inaurata madagascariensis</name>
    <dbReference type="NCBI Taxonomy" id="2747483"/>
    <lineage>
        <taxon>Eukaryota</taxon>
        <taxon>Metazoa</taxon>
        <taxon>Ecdysozoa</taxon>
        <taxon>Arthropoda</taxon>
        <taxon>Chelicerata</taxon>
        <taxon>Arachnida</taxon>
        <taxon>Araneae</taxon>
        <taxon>Araneomorphae</taxon>
        <taxon>Entelegynae</taxon>
        <taxon>Araneoidea</taxon>
        <taxon>Nephilidae</taxon>
        <taxon>Trichonephila</taxon>
        <taxon>Trichonephila inaurata</taxon>
    </lineage>
</organism>
<reference evidence="1" key="1">
    <citation type="submission" date="2020-08" db="EMBL/GenBank/DDBJ databases">
        <title>Multicomponent nature underlies the extraordinary mechanical properties of spider dragline silk.</title>
        <authorList>
            <person name="Kono N."/>
            <person name="Nakamura H."/>
            <person name="Mori M."/>
            <person name="Yoshida Y."/>
            <person name="Ohtoshi R."/>
            <person name="Malay A.D."/>
            <person name="Moran D.A.P."/>
            <person name="Tomita M."/>
            <person name="Numata K."/>
            <person name="Arakawa K."/>
        </authorList>
    </citation>
    <scope>NUCLEOTIDE SEQUENCE</scope>
</reference>
<keyword evidence="2" id="KW-1185">Reference proteome</keyword>